<dbReference type="InterPro" id="IPR036513">
    <property type="entry name" value="STAS_dom_sf"/>
</dbReference>
<evidence type="ECO:0000256" key="2">
    <source>
        <dbReference type="ARBA" id="ARBA00022692"/>
    </source>
</evidence>
<dbReference type="Pfam" id="PF00916">
    <property type="entry name" value="Sulfate_transp"/>
    <property type="match status" value="1"/>
</dbReference>
<feature type="transmembrane region" description="Helical" evidence="5">
    <location>
        <begin position="175"/>
        <end position="197"/>
    </location>
</feature>
<dbReference type="CDD" id="cd07042">
    <property type="entry name" value="STAS_SulP_like_sulfate_transporter"/>
    <property type="match status" value="1"/>
</dbReference>
<evidence type="ECO:0000259" key="7">
    <source>
        <dbReference type="PROSITE" id="PS50801"/>
    </source>
</evidence>
<dbReference type="InterPro" id="IPR018490">
    <property type="entry name" value="cNMP-bd_dom_sf"/>
</dbReference>
<dbReference type="PROSITE" id="PS50042">
    <property type="entry name" value="CNMP_BINDING_3"/>
    <property type="match status" value="1"/>
</dbReference>
<name>A0ABV3R7B2_9HYPH</name>
<keyword evidence="9" id="KW-1185">Reference proteome</keyword>
<evidence type="ECO:0000313" key="9">
    <source>
        <dbReference type="Proteomes" id="UP001556196"/>
    </source>
</evidence>
<sequence>MALELKAQRGNAWLPAALIGVIAGVDNIAAALAIASLLFAGPLSSGLGLGVGVVLVGGAVLALVVALRSTLPNSVALVQETPVAILAAAIVTATATLEGPTEARVATAVAILGVSSLATGALFWVTGRLGLGGLVRFLPYPVVAGFLAGSGWLLVDGSMVMLTGHGIGPAFFDIARQTSVLMLIGPAVLFALALHLALGRFSHPATVPVVMLVGGLAFFGAIAAAGLGVEDARALGYLPKLTAHGGVELPTVQMLWTVDWHAVLSAGPTILSIAALSMIGLLLNISGLELAVGRDIEVNAELRSTGLANVLSGAIGGPSGYVGLTMTVLAQKTGVHGRGAGVATALAMLLGLAAAGGLIFQVPVFLTAGFVLFLGVGLLLEWLVATRRELPLVEWLIVVLIMLAIAVVGFLEGLAVGLLVSIAVFVFNYSRLPVVRLNTSGVEHRSSVDRSSSASRLLSRHGDAIEIVQLQGYLFFGSADRMVNYIRRRLRAPNRAPLRFLILDFRHVSGLDSAATSGFLKIARMSEDHRVKVFLTHVSDEVEKTLGLAGIKFGGQGAMTLEVDIDHALEHAEEAILQEQPEHGVHAGLLSHLTAIAGPHRRMGDLLDHMTRVPVEVGDLVIRAGETADDVFFIASGRVRVQVTLPNGRKLRLRTMTDGAFVGEIALYLGQERTADVIVETPSEIFRLSAADLSRLERDDPEVAFLAHRLLAINLSEKLSVANQAIKRTER</sequence>
<gene>
    <name evidence="8" type="ORF">ABUE31_20770</name>
</gene>
<feature type="transmembrane region" description="Helical" evidence="5">
    <location>
        <begin position="137"/>
        <end position="155"/>
    </location>
</feature>
<dbReference type="InterPro" id="IPR018488">
    <property type="entry name" value="cNMP-bd_CS"/>
</dbReference>
<feature type="transmembrane region" description="Helical" evidence="5">
    <location>
        <begin position="365"/>
        <end position="384"/>
    </location>
</feature>
<feature type="transmembrane region" description="Helical" evidence="5">
    <location>
        <begin position="260"/>
        <end position="285"/>
    </location>
</feature>
<evidence type="ECO:0000313" key="8">
    <source>
        <dbReference type="EMBL" id="MEW9808432.1"/>
    </source>
</evidence>
<dbReference type="InterPro" id="IPR052706">
    <property type="entry name" value="Membrane-Transporter-like"/>
</dbReference>
<comment type="subcellular location">
    <subcellularLocation>
        <location evidence="1">Membrane</location>
        <topology evidence="1">Multi-pass membrane protein</topology>
    </subcellularLocation>
</comment>
<keyword evidence="3 5" id="KW-1133">Transmembrane helix</keyword>
<dbReference type="PROSITE" id="PS00889">
    <property type="entry name" value="CNMP_BINDING_2"/>
    <property type="match status" value="1"/>
</dbReference>
<accession>A0ABV3R7B2</accession>
<comment type="caution">
    <text evidence="8">The sequence shown here is derived from an EMBL/GenBank/DDBJ whole genome shotgun (WGS) entry which is preliminary data.</text>
</comment>
<dbReference type="SUPFAM" id="SSF52091">
    <property type="entry name" value="SpoIIaa-like"/>
    <property type="match status" value="1"/>
</dbReference>
<dbReference type="InterPro" id="IPR000595">
    <property type="entry name" value="cNMP-bd_dom"/>
</dbReference>
<dbReference type="SUPFAM" id="SSF51206">
    <property type="entry name" value="cAMP-binding domain-like"/>
    <property type="match status" value="1"/>
</dbReference>
<feature type="transmembrane region" description="Helical" evidence="5">
    <location>
        <begin position="12"/>
        <end position="40"/>
    </location>
</feature>
<dbReference type="EMBL" id="JBFOCI010000008">
    <property type="protein sequence ID" value="MEW9808432.1"/>
    <property type="molecule type" value="Genomic_DNA"/>
</dbReference>
<organism evidence="8 9">
    <name type="scientific">Mesorhizobium marinum</name>
    <dbReference type="NCBI Taxonomy" id="3228790"/>
    <lineage>
        <taxon>Bacteria</taxon>
        <taxon>Pseudomonadati</taxon>
        <taxon>Pseudomonadota</taxon>
        <taxon>Alphaproteobacteria</taxon>
        <taxon>Hyphomicrobiales</taxon>
        <taxon>Phyllobacteriaceae</taxon>
        <taxon>Mesorhizobium</taxon>
    </lineage>
</organism>
<dbReference type="Pfam" id="PF00027">
    <property type="entry name" value="cNMP_binding"/>
    <property type="match status" value="1"/>
</dbReference>
<feature type="domain" description="STAS" evidence="7">
    <location>
        <begin position="455"/>
        <end position="572"/>
    </location>
</feature>
<feature type="transmembrane region" description="Helical" evidence="5">
    <location>
        <begin position="396"/>
        <end position="427"/>
    </location>
</feature>
<dbReference type="PANTHER" id="PTHR43310:SF2">
    <property type="entry name" value="SLC26A_SULP TRANSPORTER DOMAIN-CONTAINING PROTEIN"/>
    <property type="match status" value="1"/>
</dbReference>
<dbReference type="PROSITE" id="PS50801">
    <property type="entry name" value="STAS"/>
    <property type="match status" value="1"/>
</dbReference>
<feature type="transmembrane region" description="Helical" evidence="5">
    <location>
        <begin position="46"/>
        <end position="67"/>
    </location>
</feature>
<evidence type="ECO:0000259" key="6">
    <source>
        <dbReference type="PROSITE" id="PS50042"/>
    </source>
</evidence>
<feature type="transmembrane region" description="Helical" evidence="5">
    <location>
        <begin position="209"/>
        <end position="229"/>
    </location>
</feature>
<dbReference type="CDD" id="cd00038">
    <property type="entry name" value="CAP_ED"/>
    <property type="match status" value="1"/>
</dbReference>
<evidence type="ECO:0000256" key="5">
    <source>
        <dbReference type="SAM" id="Phobius"/>
    </source>
</evidence>
<dbReference type="PROSITE" id="PS00888">
    <property type="entry name" value="CNMP_BINDING_1"/>
    <property type="match status" value="1"/>
</dbReference>
<dbReference type="SMART" id="SM00100">
    <property type="entry name" value="cNMP"/>
    <property type="match status" value="1"/>
</dbReference>
<dbReference type="Proteomes" id="UP001556196">
    <property type="component" value="Unassembled WGS sequence"/>
</dbReference>
<keyword evidence="2 5" id="KW-0812">Transmembrane</keyword>
<feature type="transmembrane region" description="Helical" evidence="5">
    <location>
        <begin position="103"/>
        <end position="125"/>
    </location>
</feature>
<feature type="transmembrane region" description="Helical" evidence="5">
    <location>
        <begin position="74"/>
        <end position="97"/>
    </location>
</feature>
<protein>
    <submittedName>
        <fullName evidence="8">Cyclic nucleotide-binding domain-containing protein</fullName>
    </submittedName>
</protein>
<dbReference type="Pfam" id="PF01740">
    <property type="entry name" value="STAS"/>
    <property type="match status" value="1"/>
</dbReference>
<proteinExistence type="predicted"/>
<dbReference type="PANTHER" id="PTHR43310">
    <property type="entry name" value="SULFATE TRANSPORTER YBAR-RELATED"/>
    <property type="match status" value="1"/>
</dbReference>
<dbReference type="InterPro" id="IPR011547">
    <property type="entry name" value="SLC26A/SulP_dom"/>
</dbReference>
<keyword evidence="4 5" id="KW-0472">Membrane</keyword>
<dbReference type="InterPro" id="IPR014710">
    <property type="entry name" value="RmlC-like_jellyroll"/>
</dbReference>
<evidence type="ECO:0000256" key="1">
    <source>
        <dbReference type="ARBA" id="ARBA00004141"/>
    </source>
</evidence>
<dbReference type="InterPro" id="IPR002645">
    <property type="entry name" value="STAS_dom"/>
</dbReference>
<feature type="domain" description="Cyclic nucleotide-binding" evidence="6">
    <location>
        <begin position="605"/>
        <end position="696"/>
    </location>
</feature>
<dbReference type="RefSeq" id="WP_367725664.1">
    <property type="nucleotide sequence ID" value="NZ_JBFOCI010000008.1"/>
</dbReference>
<evidence type="ECO:0000256" key="3">
    <source>
        <dbReference type="ARBA" id="ARBA00022989"/>
    </source>
</evidence>
<dbReference type="Gene3D" id="3.30.750.24">
    <property type="entry name" value="STAS domain"/>
    <property type="match status" value="1"/>
</dbReference>
<evidence type="ECO:0000256" key="4">
    <source>
        <dbReference type="ARBA" id="ARBA00023136"/>
    </source>
</evidence>
<dbReference type="Gene3D" id="2.60.120.10">
    <property type="entry name" value="Jelly Rolls"/>
    <property type="match status" value="1"/>
</dbReference>
<feature type="transmembrane region" description="Helical" evidence="5">
    <location>
        <begin position="339"/>
        <end position="359"/>
    </location>
</feature>
<reference evidence="8 9" key="1">
    <citation type="submission" date="2024-06" db="EMBL/GenBank/DDBJ databases">
        <authorList>
            <person name="Tuo L."/>
        </authorList>
    </citation>
    <scope>NUCLEOTIDE SEQUENCE [LARGE SCALE GENOMIC DNA]</scope>
    <source>
        <strain evidence="8 9">ZMM04-5</strain>
    </source>
</reference>